<keyword evidence="3" id="KW-1185">Reference proteome</keyword>
<organism evidence="2 3">
    <name type="scientific">Myxococcus landrumensis</name>
    <dbReference type="NCBI Taxonomy" id="2813577"/>
    <lineage>
        <taxon>Bacteria</taxon>
        <taxon>Pseudomonadati</taxon>
        <taxon>Myxococcota</taxon>
        <taxon>Myxococcia</taxon>
        <taxon>Myxococcales</taxon>
        <taxon>Cystobacterineae</taxon>
        <taxon>Myxococcaceae</taxon>
        <taxon>Myxococcus</taxon>
    </lineage>
</organism>
<name>A0ABX7N2F9_9BACT</name>
<dbReference type="InterPro" id="IPR023213">
    <property type="entry name" value="CAT-like_dom_sf"/>
</dbReference>
<evidence type="ECO:0000313" key="2">
    <source>
        <dbReference type="EMBL" id="QSQ12673.1"/>
    </source>
</evidence>
<evidence type="ECO:0000313" key="3">
    <source>
        <dbReference type="Proteomes" id="UP000663090"/>
    </source>
</evidence>
<dbReference type="SUPFAM" id="SSF52777">
    <property type="entry name" value="CoA-dependent acyltransferases"/>
    <property type="match status" value="1"/>
</dbReference>
<dbReference type="InterPro" id="IPR001078">
    <property type="entry name" value="2-oxoacid_DH_actylTfrase"/>
</dbReference>
<dbReference type="EMBL" id="CP071091">
    <property type="protein sequence ID" value="QSQ12673.1"/>
    <property type="molecule type" value="Genomic_DNA"/>
</dbReference>
<gene>
    <name evidence="2" type="ORF">JY572_30600</name>
</gene>
<proteinExistence type="predicted"/>
<feature type="domain" description="2-oxoacid dehydrogenase acyltransferase catalytic" evidence="1">
    <location>
        <begin position="28"/>
        <end position="137"/>
    </location>
</feature>
<accession>A0ABX7N2F9</accession>
<protein>
    <submittedName>
        <fullName evidence="2">2-oxo acid dehydrogenase subunit E2</fullName>
    </submittedName>
</protein>
<dbReference type="Gene3D" id="3.30.559.10">
    <property type="entry name" value="Chloramphenicol acetyltransferase-like domain"/>
    <property type="match status" value="1"/>
</dbReference>
<reference evidence="2 3" key="1">
    <citation type="submission" date="2021-02" db="EMBL/GenBank/DDBJ databases">
        <title>De Novo genome assembly of isolated myxobacteria.</title>
        <authorList>
            <person name="Stevens D.C."/>
        </authorList>
    </citation>
    <scope>NUCLEOTIDE SEQUENCE [LARGE SCALE GENOMIC DNA]</scope>
    <source>
        <strain evidence="2 3">SCHIC003</strain>
    </source>
</reference>
<sequence length="285" mass="31116">MNLDLKPAPPPGVFRKLALGAWRSPRDPSAYASLDVRMEKALEFLEGWRVRTGQRLTVTHLVAKAAADALRQHPEANVLLRWRAPSQRADVGVCVLVVQPEESGRVDLTTATVPHADGLSLEAFGRELERRVGRVRSRADVDIERGKRRSYRIPGMLMGWALRLLSFVWFTLNVDLRWVGMPRDPFGSVVVTSLGSLGLERGYVATVPYTRVPLVLAPGSVRTVPVVDAGALVPGKTMTLTCTWDARALDVEVISRVLRHVGAALESPGDCWDPSSGSEGAARVG</sequence>
<dbReference type="Pfam" id="PF00198">
    <property type="entry name" value="2-oxoacid_dh"/>
    <property type="match status" value="2"/>
</dbReference>
<dbReference type="RefSeq" id="WP_206714394.1">
    <property type="nucleotide sequence ID" value="NZ_CP071091.1"/>
</dbReference>
<feature type="domain" description="2-oxoacid dehydrogenase acyltransferase catalytic" evidence="1">
    <location>
        <begin position="187"/>
        <end position="269"/>
    </location>
</feature>
<evidence type="ECO:0000259" key="1">
    <source>
        <dbReference type="Pfam" id="PF00198"/>
    </source>
</evidence>
<dbReference type="Proteomes" id="UP000663090">
    <property type="component" value="Chromosome"/>
</dbReference>